<comment type="caution">
    <text evidence="2">The sequence shown here is derived from an EMBL/GenBank/DDBJ whole genome shotgun (WGS) entry which is preliminary data.</text>
</comment>
<evidence type="ECO:0000313" key="2">
    <source>
        <dbReference type="EMBL" id="KAJ5255184.1"/>
    </source>
</evidence>
<dbReference type="EMBL" id="JAPVEB010000010">
    <property type="protein sequence ID" value="KAJ5255184.1"/>
    <property type="molecule type" value="Genomic_DNA"/>
</dbReference>
<keyword evidence="3" id="KW-1185">Reference proteome</keyword>
<feature type="region of interest" description="Disordered" evidence="1">
    <location>
        <begin position="59"/>
        <end position="82"/>
    </location>
</feature>
<protein>
    <submittedName>
        <fullName evidence="2">Uncharacterized protein</fullName>
    </submittedName>
</protein>
<gene>
    <name evidence="2" type="ORF">N7505_010335</name>
</gene>
<feature type="region of interest" description="Disordered" evidence="1">
    <location>
        <begin position="182"/>
        <end position="206"/>
    </location>
</feature>
<feature type="compositionally biased region" description="Polar residues" evidence="1">
    <location>
        <begin position="59"/>
        <end position="71"/>
    </location>
</feature>
<organism evidence="2 3">
    <name type="scientific">Penicillium chrysogenum</name>
    <name type="common">Penicillium notatum</name>
    <dbReference type="NCBI Taxonomy" id="5076"/>
    <lineage>
        <taxon>Eukaryota</taxon>
        <taxon>Fungi</taxon>
        <taxon>Dikarya</taxon>
        <taxon>Ascomycota</taxon>
        <taxon>Pezizomycotina</taxon>
        <taxon>Eurotiomycetes</taxon>
        <taxon>Eurotiomycetidae</taxon>
        <taxon>Eurotiales</taxon>
        <taxon>Aspergillaceae</taxon>
        <taxon>Penicillium</taxon>
        <taxon>Penicillium chrysogenum species complex</taxon>
    </lineage>
</organism>
<feature type="compositionally biased region" description="Polar residues" evidence="1">
    <location>
        <begin position="194"/>
        <end position="206"/>
    </location>
</feature>
<accession>A0ABQ8W3D0</accession>
<evidence type="ECO:0000256" key="1">
    <source>
        <dbReference type="SAM" id="MobiDB-lite"/>
    </source>
</evidence>
<dbReference type="Proteomes" id="UP001220256">
    <property type="component" value="Unassembled WGS sequence"/>
</dbReference>
<name>A0ABQ8W3D0_PENCH</name>
<evidence type="ECO:0000313" key="3">
    <source>
        <dbReference type="Proteomes" id="UP001220256"/>
    </source>
</evidence>
<proteinExistence type="predicted"/>
<sequence length="206" mass="23240">MPSADWDELRKSDYTRATTIAFKDNNAIRLIPTVLERRPSDPNPIAKCLTTFPALAHTTTHHGTPVAQPSSDRQDNRKDAAAQMPTKRIRRIFGDFDTDLTADCTQIDRVAQSAQVVTHIRHMLDSPEARRVLRLSDELESIYEEHCAMVDKVTVTLATRPEWHRRALQPILRKVTLPTVNDADESSVHDDDGNTTGQTLQARHLT</sequence>
<reference evidence="2 3" key="1">
    <citation type="journal article" date="2023" name="IMA Fungus">
        <title>Comparative genomic study of the Penicillium genus elucidates a diverse pangenome and 15 lateral gene transfer events.</title>
        <authorList>
            <person name="Petersen C."/>
            <person name="Sorensen T."/>
            <person name="Nielsen M.R."/>
            <person name="Sondergaard T.E."/>
            <person name="Sorensen J.L."/>
            <person name="Fitzpatrick D.A."/>
            <person name="Frisvad J.C."/>
            <person name="Nielsen K.L."/>
        </authorList>
    </citation>
    <scope>NUCLEOTIDE SEQUENCE [LARGE SCALE GENOMIC DNA]</scope>
    <source>
        <strain evidence="2 3">IBT 3361</strain>
    </source>
</reference>